<sequence length="143" mass="14957">MNTFPKMRPILCLAACLMLTLGPQVTQAQDPEDDEPVQGRDVGADALLMQPGDVGRPISMEPLDEHSIDPGDDGKGGPAIGTKAIDPGDDGRMRPGADFRQPAMQPAAPATRMAPAQQAPMQPASPGSLRGFNPQPEPPAVGR</sequence>
<reference evidence="3 4" key="1">
    <citation type="submission" date="2018-07" db="EMBL/GenBank/DDBJ databases">
        <title>Genomic Encyclopedia of Type Strains, Phase IV (KMG-IV): sequencing the most valuable type-strain genomes for metagenomic binning, comparative biology and taxonomic classification.</title>
        <authorList>
            <person name="Goeker M."/>
        </authorList>
    </citation>
    <scope>NUCLEOTIDE SEQUENCE [LARGE SCALE GENOMIC DNA]</scope>
    <source>
        <strain evidence="3 4">DSM 26407</strain>
    </source>
</reference>
<dbReference type="EMBL" id="QPJY01000008">
    <property type="protein sequence ID" value="RCX28097.1"/>
    <property type="molecule type" value="Genomic_DNA"/>
</dbReference>
<protein>
    <submittedName>
        <fullName evidence="3">Uncharacterized protein</fullName>
    </submittedName>
</protein>
<accession>A0A369C642</accession>
<evidence type="ECO:0000313" key="3">
    <source>
        <dbReference type="EMBL" id="RCX28097.1"/>
    </source>
</evidence>
<name>A0A369C642_9GAMM</name>
<feature type="compositionally biased region" description="Basic and acidic residues" evidence="1">
    <location>
        <begin position="63"/>
        <end position="75"/>
    </location>
</feature>
<evidence type="ECO:0000256" key="1">
    <source>
        <dbReference type="SAM" id="MobiDB-lite"/>
    </source>
</evidence>
<feature type="region of interest" description="Disordered" evidence="1">
    <location>
        <begin position="26"/>
        <end position="143"/>
    </location>
</feature>
<feature type="compositionally biased region" description="Low complexity" evidence="1">
    <location>
        <begin position="101"/>
        <end position="124"/>
    </location>
</feature>
<evidence type="ECO:0000313" key="4">
    <source>
        <dbReference type="Proteomes" id="UP000252707"/>
    </source>
</evidence>
<gene>
    <name evidence="3" type="ORF">DFQ59_108125</name>
</gene>
<dbReference type="Proteomes" id="UP000252707">
    <property type="component" value="Unassembled WGS sequence"/>
</dbReference>
<organism evidence="3 4">
    <name type="scientific">Thioalbus denitrificans</name>
    <dbReference type="NCBI Taxonomy" id="547122"/>
    <lineage>
        <taxon>Bacteria</taxon>
        <taxon>Pseudomonadati</taxon>
        <taxon>Pseudomonadota</taxon>
        <taxon>Gammaproteobacteria</taxon>
        <taxon>Chromatiales</taxon>
        <taxon>Ectothiorhodospiraceae</taxon>
        <taxon>Thioalbus</taxon>
    </lineage>
</organism>
<dbReference type="AlphaFoldDB" id="A0A369C642"/>
<keyword evidence="2" id="KW-0732">Signal</keyword>
<proteinExistence type="predicted"/>
<feature type="signal peptide" evidence="2">
    <location>
        <begin position="1"/>
        <end position="28"/>
    </location>
</feature>
<evidence type="ECO:0000256" key="2">
    <source>
        <dbReference type="SAM" id="SignalP"/>
    </source>
</evidence>
<feature type="chain" id="PRO_5016819520" evidence="2">
    <location>
        <begin position="29"/>
        <end position="143"/>
    </location>
</feature>
<comment type="caution">
    <text evidence="3">The sequence shown here is derived from an EMBL/GenBank/DDBJ whole genome shotgun (WGS) entry which is preliminary data.</text>
</comment>
<keyword evidence="4" id="KW-1185">Reference proteome</keyword>